<protein>
    <submittedName>
        <fullName evidence="1">Uncharacterized protein</fullName>
    </submittedName>
</protein>
<evidence type="ECO:0000313" key="1">
    <source>
        <dbReference type="EMBL" id="BBA35527.1"/>
    </source>
</evidence>
<dbReference type="KEGG" id="mmai:sS8_3590"/>
<accession>A0A250KV89</accession>
<evidence type="ECO:0000313" key="2">
    <source>
        <dbReference type="Proteomes" id="UP000266313"/>
    </source>
</evidence>
<dbReference type="RefSeq" id="WP_145986582.1">
    <property type="nucleotide sequence ID" value="NZ_AP017928.1"/>
</dbReference>
<keyword evidence="2" id="KW-1185">Reference proteome</keyword>
<gene>
    <name evidence="1" type="ORF">sS8_3590</name>
</gene>
<reference evidence="1 2" key="1">
    <citation type="submission" date="2016-12" db="EMBL/GenBank/DDBJ databases">
        <title>Genome sequencing of Methylocaldum marinum.</title>
        <authorList>
            <person name="Takeuchi M."/>
            <person name="Kamagata Y."/>
            <person name="Hiraoka S."/>
            <person name="Oshima K."/>
            <person name="Hattori M."/>
            <person name="Iwasaki W."/>
        </authorList>
    </citation>
    <scope>NUCLEOTIDE SEQUENCE [LARGE SCALE GENOMIC DNA]</scope>
    <source>
        <strain evidence="1 2">S8</strain>
    </source>
</reference>
<dbReference type="AlphaFoldDB" id="A0A250KV89"/>
<dbReference type="OrthoDB" id="2937251at2"/>
<name>A0A250KV89_9GAMM</name>
<sequence length="126" mass="13738">MNIQVLEVHKRDCLEVVFQGDIGRGIANWIGPCPEVNASYEVELEIHEVLKWGESIIPAGNDIELIEQTKMGYSIVGKVITVEADGCIAVRLSGSIVLVETEGTPSGYSGYVNIKTSTLSFYPVHT</sequence>
<proteinExistence type="predicted"/>
<organism evidence="1 2">
    <name type="scientific">Methylocaldum marinum</name>
    <dbReference type="NCBI Taxonomy" id="1432792"/>
    <lineage>
        <taxon>Bacteria</taxon>
        <taxon>Pseudomonadati</taxon>
        <taxon>Pseudomonadota</taxon>
        <taxon>Gammaproteobacteria</taxon>
        <taxon>Methylococcales</taxon>
        <taxon>Methylococcaceae</taxon>
        <taxon>Methylocaldum</taxon>
    </lineage>
</organism>
<dbReference type="Proteomes" id="UP000266313">
    <property type="component" value="Chromosome"/>
</dbReference>
<dbReference type="EMBL" id="AP017928">
    <property type="protein sequence ID" value="BBA35527.1"/>
    <property type="molecule type" value="Genomic_DNA"/>
</dbReference>